<evidence type="ECO:0000256" key="9">
    <source>
        <dbReference type="ARBA" id="ARBA00023170"/>
    </source>
</evidence>
<dbReference type="RefSeq" id="XP_070141055.1">
    <property type="nucleotide sequence ID" value="XM_070284954.1"/>
</dbReference>
<dbReference type="InterPro" id="IPR001628">
    <property type="entry name" value="Znf_hrmn_rcpt"/>
</dbReference>
<keyword evidence="14" id="KW-1185">Reference proteome</keyword>
<dbReference type="SMART" id="SM00430">
    <property type="entry name" value="HOLI"/>
    <property type="match status" value="1"/>
</dbReference>
<feature type="compositionally biased region" description="Low complexity" evidence="11">
    <location>
        <begin position="503"/>
        <end position="530"/>
    </location>
</feature>
<dbReference type="Pfam" id="PF00104">
    <property type="entry name" value="Hormone_recep"/>
    <property type="match status" value="1"/>
</dbReference>
<evidence type="ECO:0000313" key="15">
    <source>
        <dbReference type="RefSeq" id="XP_070141055.1"/>
    </source>
</evidence>
<feature type="region of interest" description="Disordered" evidence="11">
    <location>
        <begin position="51"/>
        <end position="87"/>
    </location>
</feature>
<keyword evidence="8" id="KW-0804">Transcription</keyword>
<name>A0ABM4GED0_DROKI</name>
<feature type="compositionally biased region" description="Low complexity" evidence="11">
    <location>
        <begin position="58"/>
        <end position="84"/>
    </location>
</feature>
<dbReference type="InterPro" id="IPR003073">
    <property type="entry name" value="NR4A2"/>
</dbReference>
<dbReference type="SMART" id="SM00399">
    <property type="entry name" value="ZnF_C4"/>
    <property type="match status" value="1"/>
</dbReference>
<reference evidence="14" key="1">
    <citation type="submission" date="2025-05" db="UniProtKB">
        <authorList>
            <consortium name="RefSeq"/>
        </authorList>
    </citation>
    <scope>NUCLEOTIDE SEQUENCE [LARGE SCALE GENOMIC DNA]</scope>
    <source>
        <strain evidence="14">14028-0561.14</strain>
    </source>
</reference>
<evidence type="ECO:0000256" key="10">
    <source>
        <dbReference type="ARBA" id="ARBA00023242"/>
    </source>
</evidence>
<dbReference type="InterPro" id="IPR001723">
    <property type="entry name" value="Nuclear_hrmn_rcpt"/>
</dbReference>
<dbReference type="InterPro" id="IPR013088">
    <property type="entry name" value="Znf_NHR/GATA"/>
</dbReference>
<feature type="compositionally biased region" description="Low complexity" evidence="11">
    <location>
        <begin position="678"/>
        <end position="692"/>
    </location>
</feature>
<feature type="region of interest" description="Disordered" evidence="11">
    <location>
        <begin position="453"/>
        <end position="473"/>
    </location>
</feature>
<evidence type="ECO:0000256" key="4">
    <source>
        <dbReference type="ARBA" id="ARBA00022771"/>
    </source>
</evidence>
<evidence type="ECO:0000256" key="1">
    <source>
        <dbReference type="ARBA" id="ARBA00004123"/>
    </source>
</evidence>
<accession>A0ABM4GED0</accession>
<dbReference type="CDD" id="cd07072">
    <property type="entry name" value="NR_LBD_DHR38_like"/>
    <property type="match status" value="1"/>
</dbReference>
<evidence type="ECO:0000256" key="8">
    <source>
        <dbReference type="ARBA" id="ARBA00023163"/>
    </source>
</evidence>
<sequence>MRDRLASLIVVKQEGGSNRIGSHHQPAIKCEASLYEGGLYHEINNNSCYRQNLNNNTQSQQHAQQQHTQQQQHQPQQHHQQQHLLPPPLPPLIYPCRNLFPDGCDITHLAWCSSSSSSSISSTCSTTNSSPSSSSCCTTTNTTCNNSQFFANGNTCAAAITAAAATSVSEPRKIKLLGKLKGEKTDSNDSDSAAATVAATTAATSTTPAEIAVTAAATSAAAAGTGGAATATATATTAAAIQTTKISQVRLNNPATTSMLLLQPNSSFSSLSPFDNFSTQTATTTTTTSAAAAGHHHHHHLLHQHHQQQQNHLQQQQQQQQQLELQQQLQHQQQHQLVSPQQHLLKTESLLSHEEDQLISNLTDSAVAHSELFSDLFFPSDSNNSLLSPTTSGYPDNPAEDLTSSIENLTKLTCLRDKRLSSIPEQQLSSEQEQQLCLLSLRSSSDPAIALHAQQQHHQQQQQQQQHQEQQQQLQLISPIGGPLSCGSSLPSFQETYSLKYNSSSGSSPQQASASGSTSAPSSTTAPTPTDQVLTLKMDEDCFPPLSGGWSASPPAPSQLQQLHTLQTQSQSQSQSQMSHPNGNSSNNNSGAYNYHGHFNAINASANLSPSSSASSLYEYNGVGATDTFYGQQQQQQSYQQHNYTSHNGERYSLPTFPTISELAAATAAVEAAAAATISSGSSPSLGGTPPGRRASLPVQRTVSPAGSSAQSPKLAKITLGQRHTHAHAHPLQLSSAPNSAASSPASADLQAGRLLQAPSQLCAVCGDTAACQHYGVRTCEGCKGFFKRTVQKGSKYVCLADKNCPVDKRRRNRCQFCRFQKCLVVGMVKEVVRTDSLKGRRGRLPSKPKSPQESPPSPPISLITALVRSHVDTTPDPSCLDYTHYEEHTMSEADKVQQFYHLLTSSVDVIKQFAEKIPGYLDLLPEDQELLFQSASLELFVLRLSYRSRSDDTKMIFCNGTVLHRSQCQRSFGEWLNDIMEFSHSLHNLEIDISAFACLCALTLITERHGLREPKKVEQLQMKIIGSLRDHVTYNAEAQKKQHYFSRLLGKLPELRSLSVQGLQRIFYLKLEDLVPAPALIENMFVTTLPF</sequence>
<feature type="compositionally biased region" description="Low complexity" evidence="11">
    <location>
        <begin position="544"/>
        <end position="591"/>
    </location>
</feature>
<keyword evidence="6" id="KW-0805">Transcription regulation</keyword>
<feature type="domain" description="NR LBD" evidence="13">
    <location>
        <begin position="859"/>
        <end position="1089"/>
    </location>
</feature>
<evidence type="ECO:0000256" key="2">
    <source>
        <dbReference type="ARBA" id="ARBA00019630"/>
    </source>
</evidence>
<dbReference type="Gene3D" id="1.10.565.10">
    <property type="entry name" value="Retinoid X Receptor"/>
    <property type="match status" value="1"/>
</dbReference>
<dbReference type="PROSITE" id="PS00031">
    <property type="entry name" value="NUCLEAR_REC_DBD_1"/>
    <property type="match status" value="1"/>
</dbReference>
<evidence type="ECO:0000256" key="3">
    <source>
        <dbReference type="ARBA" id="ARBA00022723"/>
    </source>
</evidence>
<feature type="region of interest" description="Disordered" evidence="11">
    <location>
        <begin position="501"/>
        <end position="530"/>
    </location>
</feature>
<dbReference type="Gene3D" id="3.30.50.10">
    <property type="entry name" value="Erythroid Transcription Factor GATA-1, subunit A"/>
    <property type="match status" value="1"/>
</dbReference>
<dbReference type="PANTHER" id="PTHR24085">
    <property type="entry name" value="NUCLEAR HORMONE RECEPTOR"/>
    <property type="match status" value="1"/>
</dbReference>
<dbReference type="CDD" id="cd06969">
    <property type="entry name" value="NR_DBD_NGFI-B"/>
    <property type="match status" value="1"/>
</dbReference>
<evidence type="ECO:0000256" key="7">
    <source>
        <dbReference type="ARBA" id="ARBA00023125"/>
    </source>
</evidence>
<keyword evidence="5" id="KW-0862">Zinc</keyword>
<dbReference type="PRINTS" id="PR01287">
    <property type="entry name" value="NURRNUCRCPTR"/>
</dbReference>
<proteinExistence type="predicted"/>
<feature type="region of interest" description="Disordered" evidence="11">
    <location>
        <begin position="282"/>
        <end position="319"/>
    </location>
</feature>
<feature type="compositionally biased region" description="Low complexity" evidence="11">
    <location>
        <begin position="454"/>
        <end position="473"/>
    </location>
</feature>
<dbReference type="PRINTS" id="PR00047">
    <property type="entry name" value="STROIDFINGER"/>
</dbReference>
<dbReference type="PANTHER" id="PTHR24085:SF4">
    <property type="entry name" value="NUCLEAR HORMONE RECEPTOR HR38-RELATED"/>
    <property type="match status" value="1"/>
</dbReference>
<keyword evidence="10" id="KW-0539">Nucleus</keyword>
<evidence type="ECO:0000256" key="6">
    <source>
        <dbReference type="ARBA" id="ARBA00023015"/>
    </source>
</evidence>
<dbReference type="Pfam" id="PF00105">
    <property type="entry name" value="zf-C4"/>
    <property type="match status" value="1"/>
</dbReference>
<feature type="region of interest" description="Disordered" evidence="11">
    <location>
        <begin position="544"/>
        <end position="592"/>
    </location>
</feature>
<keyword evidence="4" id="KW-0863">Zinc-finger</keyword>
<gene>
    <name evidence="15" type="primary">Hr38</name>
</gene>
<feature type="compositionally biased region" description="Basic residues" evidence="11">
    <location>
        <begin position="294"/>
        <end position="306"/>
    </location>
</feature>
<dbReference type="SUPFAM" id="SSF48508">
    <property type="entry name" value="Nuclear receptor ligand-binding domain"/>
    <property type="match status" value="1"/>
</dbReference>
<feature type="region of interest" description="Disordered" evidence="11">
    <location>
        <begin position="837"/>
        <end position="860"/>
    </location>
</feature>
<reference evidence="15" key="2">
    <citation type="submission" date="2025-08" db="UniProtKB">
        <authorList>
            <consortium name="RefSeq"/>
        </authorList>
    </citation>
    <scope>IDENTIFICATION</scope>
    <source>
        <strain evidence="15">14028-0561.14</strain>
        <tissue evidence="15">Whole fly</tissue>
    </source>
</reference>
<comment type="subcellular location">
    <subcellularLocation>
        <location evidence="1">Nucleus</location>
    </subcellularLocation>
</comment>
<dbReference type="GeneID" id="108082117"/>
<feature type="compositionally biased region" description="Low complexity" evidence="11">
    <location>
        <begin position="282"/>
        <end position="293"/>
    </location>
</feature>
<dbReference type="InterPro" id="IPR035500">
    <property type="entry name" value="NHR-like_dom_sf"/>
</dbReference>
<organism evidence="14 15">
    <name type="scientific">Drosophila kikkawai</name>
    <name type="common">Fruit fly</name>
    <dbReference type="NCBI Taxonomy" id="30033"/>
    <lineage>
        <taxon>Eukaryota</taxon>
        <taxon>Metazoa</taxon>
        <taxon>Ecdysozoa</taxon>
        <taxon>Arthropoda</taxon>
        <taxon>Hexapoda</taxon>
        <taxon>Insecta</taxon>
        <taxon>Pterygota</taxon>
        <taxon>Neoptera</taxon>
        <taxon>Endopterygota</taxon>
        <taxon>Diptera</taxon>
        <taxon>Brachycera</taxon>
        <taxon>Muscomorpha</taxon>
        <taxon>Ephydroidea</taxon>
        <taxon>Drosophilidae</taxon>
        <taxon>Drosophila</taxon>
        <taxon>Sophophora</taxon>
    </lineage>
</organism>
<feature type="compositionally biased region" description="Polar residues" evidence="11">
    <location>
        <begin position="699"/>
        <end position="712"/>
    </location>
</feature>
<dbReference type="SUPFAM" id="SSF57716">
    <property type="entry name" value="Glucocorticoid receptor-like (DNA-binding domain)"/>
    <property type="match status" value="1"/>
</dbReference>
<protein>
    <recommendedName>
        <fullName evidence="2">Nuclear receptor subfamily 4 group A member 2</fullName>
    </recommendedName>
</protein>
<feature type="region of interest" description="Disordered" evidence="11">
    <location>
        <begin position="678"/>
        <end position="713"/>
    </location>
</feature>
<dbReference type="PROSITE" id="PS51843">
    <property type="entry name" value="NR_LBD"/>
    <property type="match status" value="1"/>
</dbReference>
<dbReference type="PROSITE" id="PS51030">
    <property type="entry name" value="NUCLEAR_REC_DBD_2"/>
    <property type="match status" value="1"/>
</dbReference>
<keyword evidence="7" id="KW-0238">DNA-binding</keyword>
<evidence type="ECO:0000259" key="13">
    <source>
        <dbReference type="PROSITE" id="PS51843"/>
    </source>
</evidence>
<keyword evidence="3" id="KW-0479">Metal-binding</keyword>
<dbReference type="Proteomes" id="UP001652661">
    <property type="component" value="Chromosome 2L"/>
</dbReference>
<keyword evidence="9 15" id="KW-0675">Receptor</keyword>
<dbReference type="InterPro" id="IPR000536">
    <property type="entry name" value="Nucl_hrmn_rcpt_lig-bd"/>
</dbReference>
<evidence type="ECO:0000256" key="11">
    <source>
        <dbReference type="SAM" id="MobiDB-lite"/>
    </source>
</evidence>
<evidence type="ECO:0000313" key="14">
    <source>
        <dbReference type="Proteomes" id="UP001652661"/>
    </source>
</evidence>
<evidence type="ECO:0000259" key="12">
    <source>
        <dbReference type="PROSITE" id="PS51030"/>
    </source>
</evidence>
<feature type="compositionally biased region" description="Low complexity" evidence="11">
    <location>
        <begin position="307"/>
        <end position="319"/>
    </location>
</feature>
<evidence type="ECO:0000256" key="5">
    <source>
        <dbReference type="ARBA" id="ARBA00022833"/>
    </source>
</evidence>
<feature type="domain" description="Nuclear receptor" evidence="12">
    <location>
        <begin position="760"/>
        <end position="835"/>
    </location>
</feature>
<dbReference type="PRINTS" id="PR00398">
    <property type="entry name" value="STRDHORMONER"/>
</dbReference>